<accession>A0A931H8Z6</accession>
<dbReference type="Gene3D" id="3.40.190.150">
    <property type="entry name" value="Bordetella uptake gene, domain 1"/>
    <property type="match status" value="1"/>
</dbReference>
<evidence type="ECO:0000313" key="3">
    <source>
        <dbReference type="EMBL" id="MBG9390592.1"/>
    </source>
</evidence>
<evidence type="ECO:0000256" key="2">
    <source>
        <dbReference type="SAM" id="SignalP"/>
    </source>
</evidence>
<feature type="chain" id="PRO_5037825975" evidence="2">
    <location>
        <begin position="28"/>
        <end position="329"/>
    </location>
</feature>
<dbReference type="Pfam" id="PF03401">
    <property type="entry name" value="TctC"/>
    <property type="match status" value="1"/>
</dbReference>
<keyword evidence="4" id="KW-1185">Reference proteome</keyword>
<evidence type="ECO:0000313" key="4">
    <source>
        <dbReference type="Proteomes" id="UP000651050"/>
    </source>
</evidence>
<dbReference type="PANTHER" id="PTHR42928:SF5">
    <property type="entry name" value="BLR1237 PROTEIN"/>
    <property type="match status" value="1"/>
</dbReference>
<name>A0A931H8Z6_9BURK</name>
<comment type="caution">
    <text evidence="3">The sequence shown here is derived from an EMBL/GenBank/DDBJ whole genome shotgun (WGS) entry which is preliminary data.</text>
</comment>
<dbReference type="AlphaFoldDB" id="A0A931H8Z6"/>
<reference evidence="3" key="1">
    <citation type="submission" date="2020-11" db="EMBL/GenBank/DDBJ databases">
        <title>Bacterial whole genome sequence for Caenimonas sp. DR4.4.</title>
        <authorList>
            <person name="Le V."/>
            <person name="Ko S.-R."/>
            <person name="Ahn C.-Y."/>
            <person name="Oh H.-M."/>
        </authorList>
    </citation>
    <scope>NUCLEOTIDE SEQUENCE</scope>
    <source>
        <strain evidence="3">DR4.4</strain>
    </source>
</reference>
<sequence>MTPYPNRMTRRSLLALLLAPVAGGATGESVWPKSKPLRILVGFTAGSATDVMARAIAPDLGRLLGTPVIVDNKPGAGGAIATAQMVQAPADGYTIVLNSSAHAVNPSFNPNLPFDTLRDVSAIGPLGSSLFVMVVAPDRGYRSVADLVAKARAQPGKLNYGSGGIGTGSHLNSAKLVSATGIDVVHVPSKGTPEAMIDTIAGRLDWVFAPAPAAVPLIREGKLQALAVGPATRSLALPSTPSMAEAGFPEAAYASWVGLFASSKTARPIIDALSKALADVVKLPAVQERLVALGTEPMPMSAAEFDRFVASEVKAMQHLVKAARIQPQQ</sequence>
<evidence type="ECO:0000256" key="1">
    <source>
        <dbReference type="ARBA" id="ARBA00006987"/>
    </source>
</evidence>
<dbReference type="PANTHER" id="PTHR42928">
    <property type="entry name" value="TRICARBOXYLATE-BINDING PROTEIN"/>
    <property type="match status" value="1"/>
</dbReference>
<dbReference type="InterPro" id="IPR042100">
    <property type="entry name" value="Bug_dom1"/>
</dbReference>
<dbReference type="EMBL" id="JADWYS010000001">
    <property type="protein sequence ID" value="MBG9390592.1"/>
    <property type="molecule type" value="Genomic_DNA"/>
</dbReference>
<organism evidence="3 4">
    <name type="scientific">Caenimonas aquaedulcis</name>
    <dbReference type="NCBI Taxonomy" id="2793270"/>
    <lineage>
        <taxon>Bacteria</taxon>
        <taxon>Pseudomonadati</taxon>
        <taxon>Pseudomonadota</taxon>
        <taxon>Betaproteobacteria</taxon>
        <taxon>Burkholderiales</taxon>
        <taxon>Comamonadaceae</taxon>
        <taxon>Caenimonas</taxon>
    </lineage>
</organism>
<dbReference type="Gene3D" id="3.40.190.10">
    <property type="entry name" value="Periplasmic binding protein-like II"/>
    <property type="match status" value="1"/>
</dbReference>
<dbReference type="InterPro" id="IPR005064">
    <property type="entry name" value="BUG"/>
</dbReference>
<gene>
    <name evidence="3" type="ORF">I5803_21350</name>
</gene>
<dbReference type="RefSeq" id="WP_196988323.1">
    <property type="nucleotide sequence ID" value="NZ_JADWYS010000001.1"/>
</dbReference>
<proteinExistence type="inferred from homology"/>
<dbReference type="Proteomes" id="UP000651050">
    <property type="component" value="Unassembled WGS sequence"/>
</dbReference>
<dbReference type="PIRSF" id="PIRSF017082">
    <property type="entry name" value="YflP"/>
    <property type="match status" value="1"/>
</dbReference>
<dbReference type="SUPFAM" id="SSF53850">
    <property type="entry name" value="Periplasmic binding protein-like II"/>
    <property type="match status" value="1"/>
</dbReference>
<keyword evidence="2" id="KW-0732">Signal</keyword>
<feature type="signal peptide" evidence="2">
    <location>
        <begin position="1"/>
        <end position="27"/>
    </location>
</feature>
<comment type="similarity">
    <text evidence="1">Belongs to the UPF0065 (bug) family.</text>
</comment>
<protein>
    <submittedName>
        <fullName evidence="3">Tripartite tricarboxylate transporter substrate binding protein</fullName>
    </submittedName>
</protein>